<dbReference type="InterPro" id="IPR016181">
    <property type="entry name" value="Acyl_CoA_acyltransferase"/>
</dbReference>
<accession>A0ABV7FF35</accession>
<feature type="domain" description="N-acetyltransferase" evidence="3">
    <location>
        <begin position="2"/>
        <end position="148"/>
    </location>
</feature>
<comment type="caution">
    <text evidence="4">The sequence shown here is derived from an EMBL/GenBank/DDBJ whole genome shotgun (WGS) entry which is preliminary data.</text>
</comment>
<keyword evidence="5" id="KW-1185">Reference proteome</keyword>
<dbReference type="Proteomes" id="UP001595555">
    <property type="component" value="Unassembled WGS sequence"/>
</dbReference>
<evidence type="ECO:0000313" key="4">
    <source>
        <dbReference type="EMBL" id="MFC3116235.1"/>
    </source>
</evidence>
<keyword evidence="1 4" id="KW-0808">Transferase</keyword>
<name>A0ABV7FF35_9GAMM</name>
<dbReference type="GO" id="GO:0016746">
    <property type="term" value="F:acyltransferase activity"/>
    <property type="evidence" value="ECO:0007669"/>
    <property type="project" value="UniProtKB-KW"/>
</dbReference>
<reference evidence="5" key="1">
    <citation type="journal article" date="2019" name="Int. J. Syst. Evol. Microbiol.">
        <title>The Global Catalogue of Microorganisms (GCM) 10K type strain sequencing project: providing services to taxonomists for standard genome sequencing and annotation.</title>
        <authorList>
            <consortium name="The Broad Institute Genomics Platform"/>
            <consortium name="The Broad Institute Genome Sequencing Center for Infectious Disease"/>
            <person name="Wu L."/>
            <person name="Ma J."/>
        </authorList>
    </citation>
    <scope>NUCLEOTIDE SEQUENCE [LARGE SCALE GENOMIC DNA]</scope>
    <source>
        <strain evidence="5">KCTC 52237</strain>
    </source>
</reference>
<dbReference type="EMBL" id="JBHRTF010000004">
    <property type="protein sequence ID" value="MFC3116235.1"/>
    <property type="molecule type" value="Genomic_DNA"/>
</dbReference>
<dbReference type="InterPro" id="IPR000182">
    <property type="entry name" value="GNAT_dom"/>
</dbReference>
<organism evidence="4 5">
    <name type="scientific">Cellvibrio fontiphilus</name>
    <dbReference type="NCBI Taxonomy" id="1815559"/>
    <lineage>
        <taxon>Bacteria</taxon>
        <taxon>Pseudomonadati</taxon>
        <taxon>Pseudomonadota</taxon>
        <taxon>Gammaproteobacteria</taxon>
        <taxon>Cellvibrionales</taxon>
        <taxon>Cellvibrionaceae</taxon>
        <taxon>Cellvibrio</taxon>
    </lineage>
</organism>
<evidence type="ECO:0000259" key="3">
    <source>
        <dbReference type="PROSITE" id="PS51186"/>
    </source>
</evidence>
<sequence>MRYIRRATKDDAGAIANLYRELNTLSPVSVSPERIDAVAESSNTYLLVCDDAGEIVATALVCLCEDVMFNNQPFALIENVAVSADYKRTGIGKSMMDYIEAFCVEQDCSKIMLQTSNGNLIARDFYTAMGYDPSAKTGFIKYRRHFSQ</sequence>
<dbReference type="CDD" id="cd04301">
    <property type="entry name" value="NAT_SF"/>
    <property type="match status" value="1"/>
</dbReference>
<dbReference type="RefSeq" id="WP_378119302.1">
    <property type="nucleotide sequence ID" value="NZ_JBHRTF010000004.1"/>
</dbReference>
<gene>
    <name evidence="4" type="ORF">ACFODX_11755</name>
</gene>
<dbReference type="EC" id="2.3.-.-" evidence="4"/>
<proteinExistence type="predicted"/>
<keyword evidence="2 4" id="KW-0012">Acyltransferase</keyword>
<protein>
    <submittedName>
        <fullName evidence="4">GNAT family N-acetyltransferase</fullName>
        <ecNumber evidence="4">2.3.-.-</ecNumber>
    </submittedName>
</protein>
<dbReference type="Pfam" id="PF00583">
    <property type="entry name" value="Acetyltransf_1"/>
    <property type="match status" value="1"/>
</dbReference>
<dbReference type="PROSITE" id="PS51186">
    <property type="entry name" value="GNAT"/>
    <property type="match status" value="1"/>
</dbReference>
<dbReference type="InterPro" id="IPR050832">
    <property type="entry name" value="Bact_Acetyltransf"/>
</dbReference>
<evidence type="ECO:0000256" key="2">
    <source>
        <dbReference type="ARBA" id="ARBA00023315"/>
    </source>
</evidence>
<evidence type="ECO:0000313" key="5">
    <source>
        <dbReference type="Proteomes" id="UP001595555"/>
    </source>
</evidence>
<dbReference type="PANTHER" id="PTHR43877">
    <property type="entry name" value="AMINOALKYLPHOSPHONATE N-ACETYLTRANSFERASE-RELATED-RELATED"/>
    <property type="match status" value="1"/>
</dbReference>
<evidence type="ECO:0000256" key="1">
    <source>
        <dbReference type="ARBA" id="ARBA00022679"/>
    </source>
</evidence>
<dbReference type="Gene3D" id="3.40.630.30">
    <property type="match status" value="1"/>
</dbReference>
<dbReference type="SUPFAM" id="SSF55729">
    <property type="entry name" value="Acyl-CoA N-acyltransferases (Nat)"/>
    <property type="match status" value="1"/>
</dbReference>